<gene>
    <name evidence="3" type="ORF">GCM10023353_32630</name>
</gene>
<evidence type="ECO:0000256" key="2">
    <source>
        <dbReference type="SAM" id="SignalP"/>
    </source>
</evidence>
<dbReference type="PANTHER" id="PTHR34387">
    <property type="entry name" value="SLR1258 PROTEIN"/>
    <property type="match status" value="1"/>
</dbReference>
<dbReference type="Gene3D" id="3.30.70.2970">
    <property type="entry name" value="Protein of unknown function (DUF541), domain 2"/>
    <property type="match status" value="1"/>
</dbReference>
<dbReference type="InterPro" id="IPR052022">
    <property type="entry name" value="26kDa_periplasmic_antigen"/>
</dbReference>
<feature type="signal peptide" evidence="2">
    <location>
        <begin position="1"/>
        <end position="20"/>
    </location>
</feature>
<dbReference type="Proteomes" id="UP001500839">
    <property type="component" value="Unassembled WGS sequence"/>
</dbReference>
<dbReference type="Pfam" id="PF04402">
    <property type="entry name" value="SIMPL"/>
    <property type="match status" value="1"/>
</dbReference>
<evidence type="ECO:0000313" key="4">
    <source>
        <dbReference type="Proteomes" id="UP001500839"/>
    </source>
</evidence>
<accession>A0ABP9D3N5</accession>
<keyword evidence="2" id="KW-0732">Signal</keyword>
<organism evidence="3 4">
    <name type="scientific">Tomitella cavernea</name>
    <dbReference type="NCBI Taxonomy" id="1387982"/>
    <lineage>
        <taxon>Bacteria</taxon>
        <taxon>Bacillati</taxon>
        <taxon>Actinomycetota</taxon>
        <taxon>Actinomycetes</taxon>
        <taxon>Mycobacteriales</taxon>
        <taxon>Tomitella</taxon>
    </lineage>
</organism>
<dbReference type="PROSITE" id="PS51257">
    <property type="entry name" value="PROKAR_LIPOPROTEIN"/>
    <property type="match status" value="1"/>
</dbReference>
<dbReference type="PANTHER" id="PTHR34387:SF1">
    <property type="entry name" value="PERIPLASMIC IMMUNOGENIC PROTEIN"/>
    <property type="match status" value="1"/>
</dbReference>
<evidence type="ECO:0000313" key="3">
    <source>
        <dbReference type="EMBL" id="GAA4821753.1"/>
    </source>
</evidence>
<feature type="region of interest" description="Disordered" evidence="1">
    <location>
        <begin position="25"/>
        <end position="48"/>
    </location>
</feature>
<keyword evidence="4" id="KW-1185">Reference proteome</keyword>
<dbReference type="RefSeq" id="WP_200171476.1">
    <property type="nucleotide sequence ID" value="NZ_BAABKQ010000001.1"/>
</dbReference>
<evidence type="ECO:0000256" key="1">
    <source>
        <dbReference type="SAM" id="MobiDB-lite"/>
    </source>
</evidence>
<feature type="chain" id="PRO_5046571382" evidence="2">
    <location>
        <begin position="21"/>
        <end position="238"/>
    </location>
</feature>
<comment type="caution">
    <text evidence="3">The sequence shown here is derived from an EMBL/GenBank/DDBJ whole genome shotgun (WGS) entry which is preliminary data.</text>
</comment>
<dbReference type="InterPro" id="IPR007497">
    <property type="entry name" value="SIMPL/DUF541"/>
</dbReference>
<proteinExistence type="predicted"/>
<dbReference type="EMBL" id="BAABKQ010000001">
    <property type="protein sequence ID" value="GAA4821753.1"/>
    <property type="molecule type" value="Genomic_DNA"/>
</dbReference>
<name>A0ABP9D3N5_9ACTN</name>
<sequence length="238" mass="23890">MRTRSRSATCALAAAVALFAAGCSSSPAPSSGQDEPAPGISTQATGTVTGTPDTVTVVLAVQTQASSANAALADNADKANAVIDLLKGKGIAAEDIKTSNLNLRPQHGPDQQITGYQVTNEVTATVHDISKAGPLIDAAAGAAGDAIRVRQTGFSISDDSDLRAQARAEAVTQAQDQAKQIAEAAGVDLGSVRSIAEVPAQAGPPQPLALADRAATATPVEPGSQDVTVKVDVVYDIG</sequence>
<protein>
    <submittedName>
        <fullName evidence="3">SIMPL domain-containing protein</fullName>
    </submittedName>
</protein>
<reference evidence="4" key="1">
    <citation type="journal article" date="2019" name="Int. J. Syst. Evol. Microbiol.">
        <title>The Global Catalogue of Microorganisms (GCM) 10K type strain sequencing project: providing services to taxonomists for standard genome sequencing and annotation.</title>
        <authorList>
            <consortium name="The Broad Institute Genomics Platform"/>
            <consortium name="The Broad Institute Genome Sequencing Center for Infectious Disease"/>
            <person name="Wu L."/>
            <person name="Ma J."/>
        </authorList>
    </citation>
    <scope>NUCLEOTIDE SEQUENCE [LARGE SCALE GENOMIC DNA]</scope>
    <source>
        <strain evidence="4">JCM 18542</strain>
    </source>
</reference>
<dbReference type="Gene3D" id="3.30.110.170">
    <property type="entry name" value="Protein of unknown function (DUF541), domain 1"/>
    <property type="match status" value="1"/>
</dbReference>